<dbReference type="CDD" id="cd00143">
    <property type="entry name" value="PP2Cc"/>
    <property type="match status" value="1"/>
</dbReference>
<keyword evidence="3" id="KW-1185">Reference proteome</keyword>
<accession>A0ABV6P327</accession>
<dbReference type="RefSeq" id="WP_377342723.1">
    <property type="nucleotide sequence ID" value="NZ_JBHLUE010000024.1"/>
</dbReference>
<evidence type="ECO:0000259" key="1">
    <source>
        <dbReference type="PROSITE" id="PS51746"/>
    </source>
</evidence>
<feature type="domain" description="PPM-type phosphatase" evidence="1">
    <location>
        <begin position="20"/>
        <end position="255"/>
    </location>
</feature>
<dbReference type="SMART" id="SM00331">
    <property type="entry name" value="PP2C_SIG"/>
    <property type="match status" value="1"/>
</dbReference>
<dbReference type="PROSITE" id="PS51746">
    <property type="entry name" value="PPM_2"/>
    <property type="match status" value="1"/>
</dbReference>
<sequence>MQPATGTTGTVRRFDRGRRRLEVAGDTCVGNRYPANFDVLHVDDDRPFLAVADGMGDGPGSTVAGATAMAALVRQIHAAAPAPGPDVLRAAVAEVQDQVVRAGAELGTLTGCTLTALLAGPTGRDAWIIQLGDSRVYRLRSGLLELLTIDHTTAWLGVVHGWYPADSREAAAARYQLTRYAGHPEQPEPDLLNVSLLPGDVYCLCTDGVSDQLDYHGLRRQLGRDAELDDVAQQLVADTLTVGGTDNATTALLRVTARPPAHRA</sequence>
<comment type="caution">
    <text evidence="2">The sequence shown here is derived from an EMBL/GenBank/DDBJ whole genome shotgun (WGS) entry which is preliminary data.</text>
</comment>
<name>A0ABV6P327_9ACTN</name>
<gene>
    <name evidence="2" type="ORF">ACFFHU_25190</name>
</gene>
<proteinExistence type="predicted"/>
<dbReference type="SUPFAM" id="SSF81606">
    <property type="entry name" value="PP2C-like"/>
    <property type="match status" value="1"/>
</dbReference>
<dbReference type="EMBL" id="JBHLUE010000024">
    <property type="protein sequence ID" value="MFC0567421.1"/>
    <property type="molecule type" value="Genomic_DNA"/>
</dbReference>
<dbReference type="GO" id="GO:0004722">
    <property type="term" value="F:protein serine/threonine phosphatase activity"/>
    <property type="evidence" value="ECO:0007669"/>
    <property type="project" value="UniProtKB-EC"/>
</dbReference>
<dbReference type="InterPro" id="IPR036457">
    <property type="entry name" value="PPM-type-like_dom_sf"/>
</dbReference>
<organism evidence="2 3">
    <name type="scientific">Plantactinospora siamensis</name>
    <dbReference type="NCBI Taxonomy" id="555372"/>
    <lineage>
        <taxon>Bacteria</taxon>
        <taxon>Bacillati</taxon>
        <taxon>Actinomycetota</taxon>
        <taxon>Actinomycetes</taxon>
        <taxon>Micromonosporales</taxon>
        <taxon>Micromonosporaceae</taxon>
        <taxon>Plantactinospora</taxon>
    </lineage>
</organism>
<dbReference type="SMART" id="SM00332">
    <property type="entry name" value="PP2Cc"/>
    <property type="match status" value="1"/>
</dbReference>
<dbReference type="Pfam" id="PF13672">
    <property type="entry name" value="PP2C_2"/>
    <property type="match status" value="1"/>
</dbReference>
<reference evidence="2 3" key="1">
    <citation type="submission" date="2024-09" db="EMBL/GenBank/DDBJ databases">
        <authorList>
            <person name="Sun Q."/>
            <person name="Mori K."/>
        </authorList>
    </citation>
    <scope>NUCLEOTIDE SEQUENCE [LARGE SCALE GENOMIC DNA]</scope>
    <source>
        <strain evidence="2 3">TBRC 2205</strain>
    </source>
</reference>
<dbReference type="EC" id="3.1.3.16" evidence="2"/>
<dbReference type="Proteomes" id="UP001589894">
    <property type="component" value="Unassembled WGS sequence"/>
</dbReference>
<protein>
    <submittedName>
        <fullName evidence="2">PP2C family protein-serine/threonine phosphatase</fullName>
        <ecNumber evidence="2">3.1.3.16</ecNumber>
    </submittedName>
</protein>
<keyword evidence="2" id="KW-0378">Hydrolase</keyword>
<dbReference type="InterPro" id="IPR001932">
    <property type="entry name" value="PPM-type_phosphatase-like_dom"/>
</dbReference>
<evidence type="ECO:0000313" key="2">
    <source>
        <dbReference type="EMBL" id="MFC0567421.1"/>
    </source>
</evidence>
<dbReference type="Gene3D" id="3.60.40.10">
    <property type="entry name" value="PPM-type phosphatase domain"/>
    <property type="match status" value="1"/>
</dbReference>
<evidence type="ECO:0000313" key="3">
    <source>
        <dbReference type="Proteomes" id="UP001589894"/>
    </source>
</evidence>